<evidence type="ECO:0000256" key="6">
    <source>
        <dbReference type="ARBA" id="ARBA00022454"/>
    </source>
</evidence>
<evidence type="ECO:0000256" key="8">
    <source>
        <dbReference type="ARBA" id="ARBA00022618"/>
    </source>
</evidence>
<evidence type="ECO:0000256" key="2">
    <source>
        <dbReference type="ARBA" id="ARBA00004186"/>
    </source>
</evidence>
<evidence type="ECO:0000256" key="3">
    <source>
        <dbReference type="ARBA" id="ARBA00004629"/>
    </source>
</evidence>
<feature type="compositionally biased region" description="Polar residues" evidence="16">
    <location>
        <begin position="461"/>
        <end position="471"/>
    </location>
</feature>
<evidence type="ECO:0000256" key="7">
    <source>
        <dbReference type="ARBA" id="ARBA00022490"/>
    </source>
</evidence>
<dbReference type="PANTHER" id="PTHR28200">
    <property type="entry name" value="DASH COMPLEX SUBUNIT ASK1"/>
    <property type="match status" value="1"/>
</dbReference>
<keyword evidence="9" id="KW-0493">Microtubule</keyword>
<evidence type="ECO:0000256" key="11">
    <source>
        <dbReference type="ARBA" id="ARBA00022838"/>
    </source>
</evidence>
<keyword evidence="13" id="KW-0539">Nucleus</keyword>
<keyword evidence="14" id="KW-0131">Cell cycle</keyword>
<proteinExistence type="inferred from homology"/>
<comment type="similarity">
    <text evidence="4">Belongs to the DASH complex ASK1 family.</text>
</comment>
<evidence type="ECO:0000256" key="5">
    <source>
        <dbReference type="ARBA" id="ARBA00014520"/>
    </source>
</evidence>
<evidence type="ECO:0000256" key="1">
    <source>
        <dbReference type="ARBA" id="ARBA00004123"/>
    </source>
</evidence>
<dbReference type="GO" id="GO:0044732">
    <property type="term" value="C:mitotic spindle pole body"/>
    <property type="evidence" value="ECO:0007669"/>
    <property type="project" value="TreeGrafter"/>
</dbReference>
<keyword evidence="8" id="KW-0132">Cell division</keyword>
<gene>
    <name evidence="17" type="ORF">DB88DRAFT_541571</name>
</gene>
<keyword evidence="11" id="KW-0995">Kinetochore</keyword>
<dbReference type="Proteomes" id="UP001182556">
    <property type="component" value="Unassembled WGS sequence"/>
</dbReference>
<evidence type="ECO:0000256" key="16">
    <source>
        <dbReference type="SAM" id="MobiDB-lite"/>
    </source>
</evidence>
<evidence type="ECO:0000256" key="10">
    <source>
        <dbReference type="ARBA" id="ARBA00022776"/>
    </source>
</evidence>
<dbReference type="EMBL" id="JAODAN010000008">
    <property type="protein sequence ID" value="KAK1922441.1"/>
    <property type="molecule type" value="Genomic_DNA"/>
</dbReference>
<keyword evidence="18" id="KW-1185">Reference proteome</keyword>
<keyword evidence="10" id="KW-0498">Mitosis</keyword>
<dbReference type="GO" id="GO:0072686">
    <property type="term" value="C:mitotic spindle"/>
    <property type="evidence" value="ECO:0007669"/>
    <property type="project" value="InterPro"/>
</dbReference>
<keyword evidence="15" id="KW-0137">Centromere</keyword>
<evidence type="ECO:0000313" key="18">
    <source>
        <dbReference type="Proteomes" id="UP001182556"/>
    </source>
</evidence>
<dbReference type="InterPro" id="IPR013964">
    <property type="entry name" value="DASH_Ask1"/>
</dbReference>
<name>A0AAD9CUV7_PAPLA</name>
<feature type="region of interest" description="Disordered" evidence="16">
    <location>
        <begin position="255"/>
        <end position="283"/>
    </location>
</feature>
<comment type="caution">
    <text evidence="17">The sequence shown here is derived from an EMBL/GenBank/DDBJ whole genome shotgun (WGS) entry which is preliminary data.</text>
</comment>
<evidence type="ECO:0000256" key="9">
    <source>
        <dbReference type="ARBA" id="ARBA00022701"/>
    </source>
</evidence>
<dbReference type="GO" id="GO:0042729">
    <property type="term" value="C:DASH complex"/>
    <property type="evidence" value="ECO:0007669"/>
    <property type="project" value="InterPro"/>
</dbReference>
<evidence type="ECO:0000256" key="4">
    <source>
        <dbReference type="ARBA" id="ARBA00010731"/>
    </source>
</evidence>
<feature type="compositionally biased region" description="Acidic residues" evidence="16">
    <location>
        <begin position="420"/>
        <end position="433"/>
    </location>
</feature>
<evidence type="ECO:0000256" key="13">
    <source>
        <dbReference type="ARBA" id="ARBA00023242"/>
    </source>
</evidence>
<dbReference type="AlphaFoldDB" id="A0AAD9CUV7"/>
<keyword evidence="7" id="KW-0963">Cytoplasm</keyword>
<organism evidence="17 18">
    <name type="scientific">Papiliotrema laurentii</name>
    <name type="common">Cryptococcus laurentii</name>
    <dbReference type="NCBI Taxonomy" id="5418"/>
    <lineage>
        <taxon>Eukaryota</taxon>
        <taxon>Fungi</taxon>
        <taxon>Dikarya</taxon>
        <taxon>Basidiomycota</taxon>
        <taxon>Agaricomycotina</taxon>
        <taxon>Tremellomycetes</taxon>
        <taxon>Tremellales</taxon>
        <taxon>Rhynchogastremaceae</taxon>
        <taxon>Papiliotrema</taxon>
    </lineage>
</organism>
<dbReference type="Pfam" id="PF08655">
    <property type="entry name" value="DASH_Ask1"/>
    <property type="match status" value="1"/>
</dbReference>
<feature type="region of interest" description="Disordered" evidence="16">
    <location>
        <begin position="137"/>
        <end position="162"/>
    </location>
</feature>
<comment type="subcellular location">
    <subcellularLocation>
        <location evidence="3">Chromosome</location>
        <location evidence="3">Centromere</location>
        <location evidence="3">Kinetochore</location>
    </subcellularLocation>
    <subcellularLocation>
        <location evidence="2">Cytoplasm</location>
        <location evidence="2">Cytoskeleton</location>
        <location evidence="2">Spindle</location>
    </subcellularLocation>
    <subcellularLocation>
        <location evidence="1">Nucleus</location>
    </subcellularLocation>
</comment>
<dbReference type="GO" id="GO:0008608">
    <property type="term" value="P:attachment of spindle microtubules to kinetochore"/>
    <property type="evidence" value="ECO:0007669"/>
    <property type="project" value="InterPro"/>
</dbReference>
<evidence type="ECO:0000256" key="14">
    <source>
        <dbReference type="ARBA" id="ARBA00023306"/>
    </source>
</evidence>
<protein>
    <recommendedName>
        <fullName evidence="5">DASH complex subunit ASK1</fullName>
    </recommendedName>
</protein>
<evidence type="ECO:0000256" key="12">
    <source>
        <dbReference type="ARBA" id="ARBA00023212"/>
    </source>
</evidence>
<feature type="region of interest" description="Disordered" evidence="16">
    <location>
        <begin position="211"/>
        <end position="233"/>
    </location>
</feature>
<dbReference type="PANTHER" id="PTHR28200:SF1">
    <property type="entry name" value="DASH COMPLEX SUBUNIT ASK1"/>
    <property type="match status" value="1"/>
</dbReference>
<feature type="region of interest" description="Disordered" evidence="16">
    <location>
        <begin position="402"/>
        <end position="487"/>
    </location>
</feature>
<keyword evidence="6" id="KW-0158">Chromosome</keyword>
<sequence length="524" mass="57366">MVLSMSSLPYNPLLSHPFFQIQGIDPSSPISAQIQQIDQLNTLLLQEIDANFARFHQIITSRILPEIKRFAIGAEPIRETSQLWRSFFEAAAAQRFDLDGDSSAFGPSGRSHYDDDTVTIAREDTYLSSAQEEGSFIFQPATSSTPLPGRTHMDNRSWEDSIESPFERMDRNLEDLKWGEGNYNDSSSAPTPSLPSGYSLPGFSAADASYDISTGTVEPPDLPRTREQPRATTCALDTPKAKTAEKWNGITDLRHTPLNAKFGNPKAKQTFPPPKSSLASDFDDLSLDDSDDDLKMTMSPPVTMKFALPPRAQAMLDLAKTPRKGCDSGTVGNEDPAKRQGEARMIVDDLLEAMSSGSPAIPEPKEFGRYSIVPPEFASARRLFDGPPGGAISRKSVANTSFGSDIIDHDQPNDSQPTYADEDSFDEDDDDSFDSAFGQTVRQPLPETHMTAQEDGEYGDVTSSSIGNVSDGNVFDAPRQPGGPSAFNLMKQDEMHTYRGGKLEDAAGAELHWSPTIAHVNNRR</sequence>
<evidence type="ECO:0000256" key="15">
    <source>
        <dbReference type="ARBA" id="ARBA00023328"/>
    </source>
</evidence>
<evidence type="ECO:0000313" key="17">
    <source>
        <dbReference type="EMBL" id="KAK1922441.1"/>
    </source>
</evidence>
<keyword evidence="12" id="KW-0206">Cytoskeleton</keyword>
<feature type="compositionally biased region" description="Basic and acidic residues" evidence="16">
    <location>
        <begin position="151"/>
        <end position="162"/>
    </location>
</feature>
<dbReference type="GO" id="GO:0051301">
    <property type="term" value="P:cell division"/>
    <property type="evidence" value="ECO:0007669"/>
    <property type="project" value="UniProtKB-KW"/>
</dbReference>
<reference evidence="17" key="1">
    <citation type="submission" date="2023-02" db="EMBL/GenBank/DDBJ databases">
        <title>Identification and recombinant expression of a fungal hydrolase from Papiliotrema laurentii that hydrolyzes apple cutin and clears colloidal polyester polyurethane.</title>
        <authorList>
            <consortium name="DOE Joint Genome Institute"/>
            <person name="Roman V.A."/>
            <person name="Bojanowski C."/>
            <person name="Crable B.R."/>
            <person name="Wagner D.N."/>
            <person name="Hung C.S."/>
            <person name="Nadeau L.J."/>
            <person name="Schratz L."/>
            <person name="Haridas S."/>
            <person name="Pangilinan J."/>
            <person name="Lipzen A."/>
            <person name="Na H."/>
            <person name="Yan M."/>
            <person name="Ng V."/>
            <person name="Grigoriev I.V."/>
            <person name="Spatafora J.W."/>
            <person name="Barlow D."/>
            <person name="Biffinger J."/>
            <person name="Kelley-Loughnane N."/>
            <person name="Varaljay V.A."/>
            <person name="Crookes-Goodson W.J."/>
        </authorList>
    </citation>
    <scope>NUCLEOTIDE SEQUENCE</scope>
    <source>
        <strain evidence="17">5307AH</strain>
    </source>
</reference>
<accession>A0AAD9CUV7</accession>
<dbReference type="GO" id="GO:0005874">
    <property type="term" value="C:microtubule"/>
    <property type="evidence" value="ECO:0007669"/>
    <property type="project" value="UniProtKB-KW"/>
</dbReference>